<proteinExistence type="predicted"/>
<organism evidence="1 2">
    <name type="scientific">Tumebacillus permanentifrigoris</name>
    <dbReference type="NCBI Taxonomy" id="378543"/>
    <lineage>
        <taxon>Bacteria</taxon>
        <taxon>Bacillati</taxon>
        <taxon>Bacillota</taxon>
        <taxon>Bacilli</taxon>
        <taxon>Bacillales</taxon>
        <taxon>Alicyclobacillaceae</taxon>
        <taxon>Tumebacillus</taxon>
    </lineage>
</organism>
<dbReference type="AlphaFoldDB" id="A0A316D4W4"/>
<dbReference type="EMBL" id="QGGL01000017">
    <property type="protein sequence ID" value="PWK07513.1"/>
    <property type="molecule type" value="Genomic_DNA"/>
</dbReference>
<gene>
    <name evidence="1" type="ORF">C7459_117112</name>
</gene>
<protein>
    <submittedName>
        <fullName evidence="1">Uncharacterized protein</fullName>
    </submittedName>
</protein>
<evidence type="ECO:0000313" key="1">
    <source>
        <dbReference type="EMBL" id="PWK07513.1"/>
    </source>
</evidence>
<evidence type="ECO:0000313" key="2">
    <source>
        <dbReference type="Proteomes" id="UP000245634"/>
    </source>
</evidence>
<name>A0A316D4W4_9BACL</name>
<dbReference type="Proteomes" id="UP000245634">
    <property type="component" value="Unassembled WGS sequence"/>
</dbReference>
<comment type="caution">
    <text evidence="1">The sequence shown here is derived from an EMBL/GenBank/DDBJ whole genome shotgun (WGS) entry which is preliminary data.</text>
</comment>
<accession>A0A316D4W4</accession>
<sequence length="75" mass="8949">MENDQFVVDCGGEWILKFEPKPNDYRVVPEILHAVMAQFDRGIYVVRPNTKHVKRVTNYVYTSFGIEYTILRERR</sequence>
<keyword evidence="2" id="KW-1185">Reference proteome</keyword>
<reference evidence="1 2" key="1">
    <citation type="submission" date="2018-05" db="EMBL/GenBank/DDBJ databases">
        <title>Genomic Encyclopedia of Type Strains, Phase IV (KMG-IV): sequencing the most valuable type-strain genomes for metagenomic binning, comparative biology and taxonomic classification.</title>
        <authorList>
            <person name="Goeker M."/>
        </authorList>
    </citation>
    <scope>NUCLEOTIDE SEQUENCE [LARGE SCALE GENOMIC DNA]</scope>
    <source>
        <strain evidence="1 2">DSM 18773</strain>
    </source>
</reference>